<dbReference type="Proteomes" id="UP000002213">
    <property type="component" value="Chromosome"/>
</dbReference>
<gene>
    <name evidence="1" type="ordered locus">Amir_5589</name>
</gene>
<reference evidence="1 2" key="1">
    <citation type="journal article" date="2009" name="Stand. Genomic Sci.">
        <title>Complete genome sequence of Actinosynnema mirum type strain (101).</title>
        <authorList>
            <person name="Land M."/>
            <person name="Lapidus A."/>
            <person name="Mayilraj S."/>
            <person name="Chen F."/>
            <person name="Copeland A."/>
            <person name="Del Rio T.G."/>
            <person name="Nolan M."/>
            <person name="Lucas S."/>
            <person name="Tice H."/>
            <person name="Cheng J.F."/>
            <person name="Chertkov O."/>
            <person name="Bruce D."/>
            <person name="Goodwin L."/>
            <person name="Pitluck S."/>
            <person name="Rohde M."/>
            <person name="Goker M."/>
            <person name="Pati A."/>
            <person name="Ivanova N."/>
            <person name="Mavromatis K."/>
            <person name="Chen A."/>
            <person name="Palaniappan K."/>
            <person name="Hauser L."/>
            <person name="Chang Y.J."/>
            <person name="Jeffries C.C."/>
            <person name="Brettin T."/>
            <person name="Detter J.C."/>
            <person name="Han C."/>
            <person name="Chain P."/>
            <person name="Tindall B.J."/>
            <person name="Bristow J."/>
            <person name="Eisen J.A."/>
            <person name="Markowitz V."/>
            <person name="Hugenholtz P."/>
            <person name="Kyrpides N.C."/>
            <person name="Klenk H.P."/>
        </authorList>
    </citation>
    <scope>NUCLEOTIDE SEQUENCE [LARGE SCALE GENOMIC DNA]</scope>
    <source>
        <strain evidence="2">ATCC 29888 / DSM 43827 / JCM 3225 / NBRC 14064 / NCIMB 13271 / NRRL B-12336 / IMRU 3971 / 101</strain>
    </source>
</reference>
<dbReference type="HOGENOM" id="CLU_2748670_0_0_11"/>
<dbReference type="RefSeq" id="WP_015804292.1">
    <property type="nucleotide sequence ID" value="NC_013093.1"/>
</dbReference>
<dbReference type="AlphaFoldDB" id="C6WBB6"/>
<name>C6WBB6_ACTMD</name>
<proteinExistence type="predicted"/>
<protein>
    <submittedName>
        <fullName evidence="1">Uncharacterized protein</fullName>
    </submittedName>
</protein>
<organism evidence="1 2">
    <name type="scientific">Actinosynnema mirum (strain ATCC 29888 / DSM 43827 / JCM 3225 / NBRC 14064 / NCIMB 13271 / NRRL B-12336 / IMRU 3971 / 101)</name>
    <dbReference type="NCBI Taxonomy" id="446462"/>
    <lineage>
        <taxon>Bacteria</taxon>
        <taxon>Bacillati</taxon>
        <taxon>Actinomycetota</taxon>
        <taxon>Actinomycetes</taxon>
        <taxon>Pseudonocardiales</taxon>
        <taxon>Pseudonocardiaceae</taxon>
        <taxon>Actinosynnema</taxon>
    </lineage>
</organism>
<evidence type="ECO:0000313" key="2">
    <source>
        <dbReference type="Proteomes" id="UP000002213"/>
    </source>
</evidence>
<keyword evidence="2" id="KW-1185">Reference proteome</keyword>
<dbReference type="KEGG" id="ami:Amir_5589"/>
<dbReference type="STRING" id="446462.Amir_5589"/>
<dbReference type="EMBL" id="CP001630">
    <property type="protein sequence ID" value="ACU39407.1"/>
    <property type="molecule type" value="Genomic_DNA"/>
</dbReference>
<evidence type="ECO:0000313" key="1">
    <source>
        <dbReference type="EMBL" id="ACU39407.1"/>
    </source>
</evidence>
<sequence length="70" mass="7491">MSCPTHYSNVDDCAYFDTEQQLRQTLVESGISLDAARPSLVARFGGGLLEQCAQTLVDAADELAPDSLDA</sequence>
<accession>C6WBB6</accession>